<protein>
    <submittedName>
        <fullName evidence="2">Uncharacterized protein</fullName>
    </submittedName>
</protein>
<dbReference type="EMBL" id="JAACJP010000015">
    <property type="protein sequence ID" value="KAF5379853.1"/>
    <property type="molecule type" value="Genomic_DNA"/>
</dbReference>
<comment type="caution">
    <text evidence="2">The sequence shown here is derived from an EMBL/GenBank/DDBJ whole genome shotgun (WGS) entry which is preliminary data.</text>
</comment>
<name>A0A8H5M3U3_9AGAR</name>
<reference evidence="2 3" key="1">
    <citation type="journal article" date="2020" name="ISME J.">
        <title>Uncovering the hidden diversity of litter-decomposition mechanisms in mushroom-forming fungi.</title>
        <authorList>
            <person name="Floudas D."/>
            <person name="Bentzer J."/>
            <person name="Ahren D."/>
            <person name="Johansson T."/>
            <person name="Persson P."/>
            <person name="Tunlid A."/>
        </authorList>
    </citation>
    <scope>NUCLEOTIDE SEQUENCE [LARGE SCALE GENOMIC DNA]</scope>
    <source>
        <strain evidence="2 3">CBS 661.87</strain>
    </source>
</reference>
<feature type="region of interest" description="Disordered" evidence="1">
    <location>
        <begin position="69"/>
        <end position="124"/>
    </location>
</feature>
<feature type="compositionally biased region" description="Polar residues" evidence="1">
    <location>
        <begin position="99"/>
        <end position="116"/>
    </location>
</feature>
<accession>A0A8H5M3U3</accession>
<feature type="compositionally biased region" description="Pro residues" evidence="1">
    <location>
        <begin position="345"/>
        <end position="364"/>
    </location>
</feature>
<dbReference type="OrthoDB" id="2919784at2759"/>
<evidence type="ECO:0000256" key="1">
    <source>
        <dbReference type="SAM" id="MobiDB-lite"/>
    </source>
</evidence>
<proteinExistence type="predicted"/>
<evidence type="ECO:0000313" key="3">
    <source>
        <dbReference type="Proteomes" id="UP000565441"/>
    </source>
</evidence>
<gene>
    <name evidence="2" type="ORF">D9615_005825</name>
</gene>
<sequence length="409" mass="43427">MTGMVDPKLIRDAIAAAQAEATSVPLRESNDGDEVTVHGVQDAAAAAAVDMPAFEGFTEFELDLSCLSPPPSPPASIYTDARSVSPTASPRTSTSRHSYSPTQSPGASPRTDTSPRLSPATANAAVRGSWPLMKYVGRGTPIDTNRRKEWSGVGSVEGVNENGVLFSAVRSTSLDSEAFHPSQRSVSPEWSVLNRRPSTLPSRHRSRSFAVELEPPTPSPEIQIEGLGADNPGEWASFMHTVLSGSSESDPAASTPASTSQLPAPVVEGEDASAERPVVADPPSAARPSLSPEEIRKLDTGIVMDLRIDAALDLALGYRGGMNLYDLDMLPGSGRESPSVYSSHPPSPCPSRPPSPAPSRPPSVTPLDHRSTTSTKDAALESKSHGGSQVWWKKMLRRLRRVHLLLGSH</sequence>
<evidence type="ECO:0000313" key="2">
    <source>
        <dbReference type="EMBL" id="KAF5379853.1"/>
    </source>
</evidence>
<organism evidence="2 3">
    <name type="scientific">Tricholomella constricta</name>
    <dbReference type="NCBI Taxonomy" id="117010"/>
    <lineage>
        <taxon>Eukaryota</taxon>
        <taxon>Fungi</taxon>
        <taxon>Dikarya</taxon>
        <taxon>Basidiomycota</taxon>
        <taxon>Agaricomycotina</taxon>
        <taxon>Agaricomycetes</taxon>
        <taxon>Agaricomycetidae</taxon>
        <taxon>Agaricales</taxon>
        <taxon>Tricholomatineae</taxon>
        <taxon>Lyophyllaceae</taxon>
        <taxon>Tricholomella</taxon>
    </lineage>
</organism>
<feature type="compositionally biased region" description="Low complexity" evidence="1">
    <location>
        <begin position="82"/>
        <end position="98"/>
    </location>
</feature>
<dbReference type="Proteomes" id="UP000565441">
    <property type="component" value="Unassembled WGS sequence"/>
</dbReference>
<keyword evidence="3" id="KW-1185">Reference proteome</keyword>
<feature type="region of interest" description="Disordered" evidence="1">
    <location>
        <begin position="333"/>
        <end position="385"/>
    </location>
</feature>
<feature type="region of interest" description="Disordered" evidence="1">
    <location>
        <begin position="194"/>
        <end position="230"/>
    </location>
</feature>
<dbReference type="AlphaFoldDB" id="A0A8H5M3U3"/>
<feature type="compositionally biased region" description="Low complexity" evidence="1">
    <location>
        <begin position="246"/>
        <end position="265"/>
    </location>
</feature>
<feature type="region of interest" description="Disordered" evidence="1">
    <location>
        <begin position="244"/>
        <end position="292"/>
    </location>
</feature>